<dbReference type="PANTHER" id="PTHR23501">
    <property type="entry name" value="MAJOR FACILITATOR SUPERFAMILY"/>
    <property type="match status" value="1"/>
</dbReference>
<evidence type="ECO:0000259" key="7">
    <source>
        <dbReference type="PROSITE" id="PS50850"/>
    </source>
</evidence>
<sequence>MNTVLSWFGLTQADRREQLGIWPAFAAMMGVSLSMMLSSLDQTIVGNALPTMVAELNGFDLYAWVATSYMLCSMIAIPVFGRLGDYFGRKPFILAAIFTFTAASVVCAMADSMWGLVLGRALQGIGGGMIIGSAFACIPELFPDTRRRLRWQIMLSTISSVANATGPVLGGVLTDQFGWRSIFLINVPLGALALFWACRFIPFYRPSHGRKIRVDWTGAALVVIFLVALQTFVDLMPLGRQGQLAAVGALTLAAGVLLYRCEKRATDALLPPRLFLETESLRRLFCLAILAGALMYVLLFYLPLLFQGGYGYSPREAGILVTPLALLMTIGAIVNGRIVIRLRHPNWLLFFGLGALTLSTAGFAIAGPHASFGHLLGLAILGGMGLGFSMLNLTLFTQSLSPHEFLGIATAMQKSLRLVGGMIGAAVMATLLSWLYSAQVAHDFAILNQPEAAAYFSNPQALIPGADHALGRYSTETVELARAALRRSLSVGLFIMTGVGAWALYMLRKVPAIKLG</sequence>
<evidence type="ECO:0000313" key="9">
    <source>
        <dbReference type="Proteomes" id="UP000216020"/>
    </source>
</evidence>
<feature type="transmembrane region" description="Helical" evidence="6">
    <location>
        <begin position="318"/>
        <end position="340"/>
    </location>
</feature>
<feature type="transmembrane region" description="Helical" evidence="6">
    <location>
        <begin position="153"/>
        <end position="173"/>
    </location>
</feature>
<comment type="subcellular location">
    <subcellularLocation>
        <location evidence="1">Endomembrane system</location>
        <topology evidence="1">Multi-pass membrane protein</topology>
    </subcellularLocation>
</comment>
<dbReference type="PROSITE" id="PS50850">
    <property type="entry name" value="MFS"/>
    <property type="match status" value="1"/>
</dbReference>
<evidence type="ECO:0000256" key="3">
    <source>
        <dbReference type="ARBA" id="ARBA00022692"/>
    </source>
</evidence>
<dbReference type="InterPro" id="IPR036259">
    <property type="entry name" value="MFS_trans_sf"/>
</dbReference>
<dbReference type="PANTHER" id="PTHR23501:SF191">
    <property type="entry name" value="VACUOLAR BASIC AMINO ACID TRANSPORTER 4"/>
    <property type="match status" value="1"/>
</dbReference>
<dbReference type="GO" id="GO:0012505">
    <property type="term" value="C:endomembrane system"/>
    <property type="evidence" value="ECO:0007669"/>
    <property type="project" value="UniProtKB-SubCell"/>
</dbReference>
<dbReference type="Gene3D" id="1.20.1720.10">
    <property type="entry name" value="Multidrug resistance protein D"/>
    <property type="match status" value="1"/>
</dbReference>
<organism evidence="8 9">
    <name type="scientific">Bordetella genomosp. 10</name>
    <dbReference type="NCBI Taxonomy" id="1416804"/>
    <lineage>
        <taxon>Bacteria</taxon>
        <taxon>Pseudomonadati</taxon>
        <taxon>Pseudomonadota</taxon>
        <taxon>Betaproteobacteria</taxon>
        <taxon>Burkholderiales</taxon>
        <taxon>Alcaligenaceae</taxon>
        <taxon>Bordetella</taxon>
    </lineage>
</organism>
<name>A0A261S3L4_9BORD</name>
<dbReference type="InterPro" id="IPR020846">
    <property type="entry name" value="MFS_dom"/>
</dbReference>
<feature type="transmembrane region" description="Helical" evidence="6">
    <location>
        <begin position="214"/>
        <end position="232"/>
    </location>
</feature>
<keyword evidence="2" id="KW-0813">Transport</keyword>
<protein>
    <submittedName>
        <fullName evidence="8">MFS transporter</fullName>
    </submittedName>
</protein>
<feature type="transmembrane region" description="Helical" evidence="6">
    <location>
        <begin position="121"/>
        <end position="141"/>
    </location>
</feature>
<proteinExistence type="predicted"/>
<keyword evidence="3 6" id="KW-0812">Transmembrane</keyword>
<dbReference type="Pfam" id="PF07690">
    <property type="entry name" value="MFS_1"/>
    <property type="match status" value="1"/>
</dbReference>
<dbReference type="InterPro" id="IPR011701">
    <property type="entry name" value="MFS"/>
</dbReference>
<dbReference type="Gene3D" id="1.20.1250.20">
    <property type="entry name" value="MFS general substrate transporter like domains"/>
    <property type="match status" value="1"/>
</dbReference>
<dbReference type="SUPFAM" id="SSF103473">
    <property type="entry name" value="MFS general substrate transporter"/>
    <property type="match status" value="1"/>
</dbReference>
<feature type="transmembrane region" description="Helical" evidence="6">
    <location>
        <begin position="179"/>
        <end position="202"/>
    </location>
</feature>
<gene>
    <name evidence="8" type="ORF">CAL29_27250</name>
</gene>
<dbReference type="GO" id="GO:0022857">
    <property type="term" value="F:transmembrane transporter activity"/>
    <property type="evidence" value="ECO:0007669"/>
    <property type="project" value="InterPro"/>
</dbReference>
<reference evidence="9" key="1">
    <citation type="submission" date="2017-05" db="EMBL/GenBank/DDBJ databases">
        <title>Complete and WGS of Bordetella genogroups.</title>
        <authorList>
            <person name="Spilker T."/>
            <person name="Lipuma J."/>
        </authorList>
    </citation>
    <scope>NUCLEOTIDE SEQUENCE [LARGE SCALE GENOMIC DNA]</scope>
    <source>
        <strain evidence="9">AU16122</strain>
    </source>
</reference>
<feature type="transmembrane region" description="Helical" evidence="6">
    <location>
        <begin position="347"/>
        <end position="366"/>
    </location>
</feature>
<evidence type="ECO:0000256" key="6">
    <source>
        <dbReference type="SAM" id="Phobius"/>
    </source>
</evidence>
<feature type="transmembrane region" description="Helical" evidence="6">
    <location>
        <begin position="61"/>
        <end position="80"/>
    </location>
</feature>
<feature type="transmembrane region" description="Helical" evidence="6">
    <location>
        <begin position="489"/>
        <end position="507"/>
    </location>
</feature>
<keyword evidence="4 6" id="KW-1133">Transmembrane helix</keyword>
<keyword evidence="9" id="KW-1185">Reference proteome</keyword>
<dbReference type="EMBL" id="NEVM01000005">
    <property type="protein sequence ID" value="OZI31587.1"/>
    <property type="molecule type" value="Genomic_DNA"/>
</dbReference>
<evidence type="ECO:0000256" key="4">
    <source>
        <dbReference type="ARBA" id="ARBA00022989"/>
    </source>
</evidence>
<evidence type="ECO:0000256" key="5">
    <source>
        <dbReference type="ARBA" id="ARBA00023136"/>
    </source>
</evidence>
<accession>A0A261S3L4</accession>
<dbReference type="OrthoDB" id="9807274at2"/>
<feature type="transmembrane region" description="Helical" evidence="6">
    <location>
        <begin position="281"/>
        <end position="306"/>
    </location>
</feature>
<feature type="transmembrane region" description="Helical" evidence="6">
    <location>
        <begin position="21"/>
        <end position="41"/>
    </location>
</feature>
<keyword evidence="5 6" id="KW-0472">Membrane</keyword>
<evidence type="ECO:0000256" key="1">
    <source>
        <dbReference type="ARBA" id="ARBA00004127"/>
    </source>
</evidence>
<dbReference type="RefSeq" id="WP_094855994.1">
    <property type="nucleotide sequence ID" value="NZ_NEVM01000005.1"/>
</dbReference>
<evidence type="ECO:0000313" key="8">
    <source>
        <dbReference type="EMBL" id="OZI31587.1"/>
    </source>
</evidence>
<feature type="transmembrane region" description="Helical" evidence="6">
    <location>
        <begin position="372"/>
        <end position="395"/>
    </location>
</feature>
<evidence type="ECO:0000256" key="2">
    <source>
        <dbReference type="ARBA" id="ARBA00022448"/>
    </source>
</evidence>
<dbReference type="GO" id="GO:0005886">
    <property type="term" value="C:plasma membrane"/>
    <property type="evidence" value="ECO:0007669"/>
    <property type="project" value="TreeGrafter"/>
</dbReference>
<dbReference type="Proteomes" id="UP000216020">
    <property type="component" value="Unassembled WGS sequence"/>
</dbReference>
<feature type="transmembrane region" description="Helical" evidence="6">
    <location>
        <begin position="92"/>
        <end position="115"/>
    </location>
</feature>
<feature type="transmembrane region" description="Helical" evidence="6">
    <location>
        <begin position="244"/>
        <end position="261"/>
    </location>
</feature>
<feature type="domain" description="Major facilitator superfamily (MFS) profile" evidence="7">
    <location>
        <begin position="27"/>
        <end position="514"/>
    </location>
</feature>
<feature type="transmembrane region" description="Helical" evidence="6">
    <location>
        <begin position="416"/>
        <end position="436"/>
    </location>
</feature>
<dbReference type="AlphaFoldDB" id="A0A261S3L4"/>
<comment type="caution">
    <text evidence="8">The sequence shown here is derived from an EMBL/GenBank/DDBJ whole genome shotgun (WGS) entry which is preliminary data.</text>
</comment>